<dbReference type="KEGG" id="crq:GCK72_020811"/>
<proteinExistence type="predicted"/>
<comment type="caution">
    <text evidence="2">The sequence shown here is derived from an EMBL/GenBank/DDBJ whole genome shotgun (WGS) entry which is preliminary data.</text>
</comment>
<dbReference type="PANTHER" id="PTHR47629">
    <property type="entry name" value="C-TYPE LECTIN-RELATED"/>
    <property type="match status" value="1"/>
</dbReference>
<sequence>MVTVWGHPDPTTSKRAAKYMNGINWKMCVDSCFKDATCLLAYGNSSEYCGMYTFGDVSKVENLETVALDKIYLEAVDYATVKQRCVSMDGAFEVTLWVKLLVEPLIHTIHFGIELTDSNTWTWTLPELMVDDSGYVWAENEPNPEK</sequence>
<organism evidence="2 3">
    <name type="scientific">Caenorhabditis remanei</name>
    <name type="common">Caenorhabditis vulgaris</name>
    <dbReference type="NCBI Taxonomy" id="31234"/>
    <lineage>
        <taxon>Eukaryota</taxon>
        <taxon>Metazoa</taxon>
        <taxon>Ecdysozoa</taxon>
        <taxon>Nematoda</taxon>
        <taxon>Chromadorea</taxon>
        <taxon>Rhabditida</taxon>
        <taxon>Rhabditina</taxon>
        <taxon>Rhabditomorpha</taxon>
        <taxon>Rhabditoidea</taxon>
        <taxon>Rhabditidae</taxon>
        <taxon>Peloderinae</taxon>
        <taxon>Caenorhabditis</taxon>
    </lineage>
</organism>
<protein>
    <recommendedName>
        <fullName evidence="1">PAN-3 domain-containing protein</fullName>
    </recommendedName>
</protein>
<reference evidence="2 3" key="1">
    <citation type="submission" date="2019-12" db="EMBL/GenBank/DDBJ databases">
        <title>Chromosome-level assembly of the Caenorhabditis remanei genome.</title>
        <authorList>
            <person name="Teterina A.A."/>
            <person name="Willis J.H."/>
            <person name="Phillips P.C."/>
        </authorList>
    </citation>
    <scope>NUCLEOTIDE SEQUENCE [LARGE SCALE GENOMIC DNA]</scope>
    <source>
        <strain evidence="2 3">PX506</strain>
        <tissue evidence="2">Whole organism</tissue>
    </source>
</reference>
<dbReference type="PANTHER" id="PTHR47629:SF10">
    <property type="entry name" value="PAN-3 DOMAIN-CONTAINING PROTEIN"/>
    <property type="match status" value="1"/>
</dbReference>
<name>A0A6A5GI28_CAERE</name>
<gene>
    <name evidence="2" type="ORF">GCK72_020811</name>
</gene>
<dbReference type="Pfam" id="PF08277">
    <property type="entry name" value="PAN_3"/>
    <property type="match status" value="1"/>
</dbReference>
<dbReference type="InterPro" id="IPR006583">
    <property type="entry name" value="PAN-3_domain"/>
</dbReference>
<evidence type="ECO:0000259" key="1">
    <source>
        <dbReference type="Pfam" id="PF08277"/>
    </source>
</evidence>
<dbReference type="CTD" id="9807975"/>
<dbReference type="RefSeq" id="XP_053582721.1">
    <property type="nucleotide sequence ID" value="XM_053733808.1"/>
</dbReference>
<evidence type="ECO:0000313" key="2">
    <source>
        <dbReference type="EMBL" id="KAF1754251.1"/>
    </source>
</evidence>
<dbReference type="AlphaFoldDB" id="A0A6A5GI28"/>
<dbReference type="GeneID" id="9807975"/>
<evidence type="ECO:0000313" key="3">
    <source>
        <dbReference type="Proteomes" id="UP000483820"/>
    </source>
</evidence>
<dbReference type="EMBL" id="WUAV01000005">
    <property type="protein sequence ID" value="KAF1754251.1"/>
    <property type="molecule type" value="Genomic_DNA"/>
</dbReference>
<accession>A0A6A5GI28</accession>
<dbReference type="Proteomes" id="UP000483820">
    <property type="component" value="Chromosome V"/>
</dbReference>
<feature type="domain" description="PAN-3" evidence="1">
    <location>
        <begin position="1"/>
        <end position="65"/>
    </location>
</feature>